<dbReference type="FunFam" id="1.10.510.10:FF:000559">
    <property type="entry name" value="Protein kinase domain containing protein"/>
    <property type="match status" value="1"/>
</dbReference>
<feature type="binding site" evidence="9">
    <location>
        <position position="52"/>
    </location>
    <ligand>
        <name>ATP</name>
        <dbReference type="ChEBI" id="CHEBI:30616"/>
    </ligand>
</feature>
<dbReference type="PANTHER" id="PTHR24056">
    <property type="entry name" value="CELL DIVISION PROTEIN KINASE"/>
    <property type="match status" value="1"/>
</dbReference>
<dbReference type="InterPro" id="IPR011009">
    <property type="entry name" value="Kinase-like_dom_sf"/>
</dbReference>
<accession>A0AAQ3WFE8</accession>
<evidence type="ECO:0000256" key="2">
    <source>
        <dbReference type="ARBA" id="ARBA00012409"/>
    </source>
</evidence>
<dbReference type="SMART" id="SM00220">
    <property type="entry name" value="S_TKc"/>
    <property type="match status" value="2"/>
</dbReference>
<evidence type="ECO:0000256" key="1">
    <source>
        <dbReference type="ARBA" id="ARBA00006485"/>
    </source>
</evidence>
<keyword evidence="7 9" id="KW-0067">ATP-binding</keyword>
<dbReference type="Pfam" id="PF00069">
    <property type="entry name" value="Pkinase"/>
    <property type="match status" value="2"/>
</dbReference>
<dbReference type="PROSITE" id="PS00107">
    <property type="entry name" value="PROTEIN_KINASE_ATP"/>
    <property type="match status" value="2"/>
</dbReference>
<keyword evidence="13" id="KW-1185">Reference proteome</keyword>
<evidence type="ECO:0000256" key="7">
    <source>
        <dbReference type="ARBA" id="ARBA00022840"/>
    </source>
</evidence>
<evidence type="ECO:0000259" key="11">
    <source>
        <dbReference type="PROSITE" id="PS50011"/>
    </source>
</evidence>
<feature type="domain" description="Protein kinase" evidence="11">
    <location>
        <begin position="23"/>
        <end position="326"/>
    </location>
</feature>
<dbReference type="PANTHER" id="PTHR24056:SF395">
    <property type="entry name" value="PROTEIN KINASE DOMAIN-CONTAINING PROTEIN"/>
    <property type="match status" value="1"/>
</dbReference>
<comment type="catalytic activity">
    <reaction evidence="8">
        <text>[DNA-directed RNA polymerase] + ATP = phospho-[DNA-directed RNA polymerase] + ADP + H(+)</text>
        <dbReference type="Rhea" id="RHEA:10216"/>
        <dbReference type="Rhea" id="RHEA-COMP:11321"/>
        <dbReference type="Rhea" id="RHEA-COMP:11322"/>
        <dbReference type="ChEBI" id="CHEBI:15378"/>
        <dbReference type="ChEBI" id="CHEBI:30616"/>
        <dbReference type="ChEBI" id="CHEBI:43176"/>
        <dbReference type="ChEBI" id="CHEBI:68546"/>
        <dbReference type="ChEBI" id="CHEBI:456216"/>
        <dbReference type="EC" id="2.7.11.23"/>
    </reaction>
</comment>
<feature type="region of interest" description="Disordered" evidence="10">
    <location>
        <begin position="337"/>
        <end position="401"/>
    </location>
</feature>
<dbReference type="SUPFAM" id="SSF56112">
    <property type="entry name" value="Protein kinase-like (PK-like)"/>
    <property type="match status" value="2"/>
</dbReference>
<dbReference type="Gene3D" id="3.30.200.20">
    <property type="entry name" value="Phosphorylase Kinase, domain 1"/>
    <property type="match status" value="2"/>
</dbReference>
<dbReference type="InterPro" id="IPR050108">
    <property type="entry name" value="CDK"/>
</dbReference>
<dbReference type="GO" id="GO:0008353">
    <property type="term" value="F:RNA polymerase II CTD heptapeptide repeat kinase activity"/>
    <property type="evidence" value="ECO:0007669"/>
    <property type="project" value="UniProtKB-EC"/>
</dbReference>
<proteinExistence type="inferred from homology"/>
<dbReference type="InterPro" id="IPR008271">
    <property type="entry name" value="Ser/Thr_kinase_AS"/>
</dbReference>
<dbReference type="EC" id="2.7.11.23" evidence="2"/>
<evidence type="ECO:0000256" key="5">
    <source>
        <dbReference type="ARBA" id="ARBA00022741"/>
    </source>
</evidence>
<dbReference type="EMBL" id="CP144746">
    <property type="protein sequence ID" value="WVZ59785.1"/>
    <property type="molecule type" value="Genomic_DNA"/>
</dbReference>
<gene>
    <name evidence="12" type="ORF">U9M48_009884</name>
</gene>
<dbReference type="PROSITE" id="PS50011">
    <property type="entry name" value="PROTEIN_KINASE_DOM"/>
    <property type="match status" value="2"/>
</dbReference>
<evidence type="ECO:0000313" key="12">
    <source>
        <dbReference type="EMBL" id="WVZ59785.1"/>
    </source>
</evidence>
<evidence type="ECO:0000313" key="13">
    <source>
        <dbReference type="Proteomes" id="UP001341281"/>
    </source>
</evidence>
<keyword evidence="5 9" id="KW-0547">Nucleotide-binding</keyword>
<dbReference type="GO" id="GO:0005524">
    <property type="term" value="F:ATP binding"/>
    <property type="evidence" value="ECO:0007669"/>
    <property type="project" value="UniProtKB-UniRule"/>
</dbReference>
<organism evidence="12 13">
    <name type="scientific">Paspalum notatum var. saurae</name>
    <dbReference type="NCBI Taxonomy" id="547442"/>
    <lineage>
        <taxon>Eukaryota</taxon>
        <taxon>Viridiplantae</taxon>
        <taxon>Streptophyta</taxon>
        <taxon>Embryophyta</taxon>
        <taxon>Tracheophyta</taxon>
        <taxon>Spermatophyta</taxon>
        <taxon>Magnoliopsida</taxon>
        <taxon>Liliopsida</taxon>
        <taxon>Poales</taxon>
        <taxon>Poaceae</taxon>
        <taxon>PACMAD clade</taxon>
        <taxon>Panicoideae</taxon>
        <taxon>Andropogonodae</taxon>
        <taxon>Paspaleae</taxon>
        <taxon>Paspalinae</taxon>
        <taxon>Paspalum</taxon>
    </lineage>
</organism>
<keyword evidence="3" id="KW-0597">Phosphoprotein</keyword>
<dbReference type="GO" id="GO:0005634">
    <property type="term" value="C:nucleus"/>
    <property type="evidence" value="ECO:0007669"/>
    <property type="project" value="TreeGrafter"/>
</dbReference>
<dbReference type="InterPro" id="IPR017441">
    <property type="entry name" value="Protein_kinase_ATP_BS"/>
</dbReference>
<reference evidence="12 13" key="1">
    <citation type="submission" date="2024-02" db="EMBL/GenBank/DDBJ databases">
        <title>High-quality chromosome-scale genome assembly of Pensacola bahiagrass (Paspalum notatum Flugge var. saurae).</title>
        <authorList>
            <person name="Vega J.M."/>
            <person name="Podio M."/>
            <person name="Orjuela J."/>
            <person name="Siena L.A."/>
            <person name="Pessino S.C."/>
            <person name="Combes M.C."/>
            <person name="Mariac C."/>
            <person name="Albertini E."/>
            <person name="Pupilli F."/>
            <person name="Ortiz J.P.A."/>
            <person name="Leblanc O."/>
        </authorList>
    </citation>
    <scope>NUCLEOTIDE SEQUENCE [LARGE SCALE GENOMIC DNA]</scope>
    <source>
        <strain evidence="12">R1</strain>
        <tissue evidence="12">Leaf</tissue>
    </source>
</reference>
<evidence type="ECO:0000256" key="10">
    <source>
        <dbReference type="SAM" id="MobiDB-lite"/>
    </source>
</evidence>
<dbReference type="Gene3D" id="1.10.510.10">
    <property type="entry name" value="Transferase(Phosphotransferase) domain 1"/>
    <property type="match status" value="2"/>
</dbReference>
<evidence type="ECO:0000256" key="9">
    <source>
        <dbReference type="PROSITE-ProRule" id="PRU10141"/>
    </source>
</evidence>
<feature type="domain" description="Protein kinase" evidence="11">
    <location>
        <begin position="414"/>
        <end position="683"/>
    </location>
</feature>
<feature type="binding site" evidence="9">
    <location>
        <position position="443"/>
    </location>
    <ligand>
        <name>ATP</name>
        <dbReference type="ChEBI" id="CHEBI:30616"/>
    </ligand>
</feature>
<dbReference type="InterPro" id="IPR000719">
    <property type="entry name" value="Prot_kinase_dom"/>
</dbReference>
<evidence type="ECO:0000256" key="6">
    <source>
        <dbReference type="ARBA" id="ARBA00022777"/>
    </source>
</evidence>
<protein>
    <recommendedName>
        <fullName evidence="2">[RNA-polymerase]-subunit kinase</fullName>
        <ecNumber evidence="2">2.7.11.23</ecNumber>
    </recommendedName>
</protein>
<keyword evidence="6" id="KW-0418">Kinase</keyword>
<dbReference type="PROSITE" id="PS00108">
    <property type="entry name" value="PROTEIN_KINASE_ST"/>
    <property type="match status" value="1"/>
</dbReference>
<dbReference type="GO" id="GO:0007346">
    <property type="term" value="P:regulation of mitotic cell cycle"/>
    <property type="evidence" value="ECO:0007669"/>
    <property type="project" value="TreeGrafter"/>
</dbReference>
<dbReference type="AlphaFoldDB" id="A0AAQ3WFE8"/>
<comment type="similarity">
    <text evidence="1">Belongs to the protein kinase superfamily. CMGC Ser/Thr protein kinase family. CDC2/CDKX subfamily.</text>
</comment>
<evidence type="ECO:0000256" key="4">
    <source>
        <dbReference type="ARBA" id="ARBA00022679"/>
    </source>
</evidence>
<evidence type="ECO:0000256" key="3">
    <source>
        <dbReference type="ARBA" id="ARBA00022553"/>
    </source>
</evidence>
<sequence>MAAPPSAGARKRRRIAVGPADDYVELSPLGHGAFGAVLKARHVATGQEVAIKRLRPDADPSEVFREACFLEDACATGGGNPFVVGFRGVVRDFDQHPTTSEHRLVMEFVGPSLSDVLRRHRAPTPMPEASVRAAMRQLLAGAATLHAAGIAHRDIKPQNVLVDEARGVLKLCDFGIAMRASDPPPRDHVGTLWYKAPEMLLKKPDYDGARVDAWALGCVMAEIVSGGGRPLFGEGLLCEDQLISVLRVLGVPARDGDEWPWFSSTPFATEVMPQLDVLRRCGRSRLRELFPETKLSEEGFQVLSGLLTCNPEKRLTAAAALKHPWFDKIDDVLEQPQPAKKAASTDINTPARPSASGSLSTPTSPPQIDRPQDMAAAAAASRKRPAPDHGPCPADADGGNKRPRRYNFSSIYDYDKLEILGEGAYGVVMRARHRRTGQEVAVKWIRDIRAGDDDVRAVVREAGCLAACRGAPSVVQIRDVAANAQGDLFIVTELLDGGTLRDQLNLTVTRRFTEPRARAAMRQLLRGVGSVHAAPAIHRDIKPDNVLVGRGGALKICDFGLATPARLPFPEEDPSRVGTMWYRAPELVMGCRRYGTPVDMWALGCVMFELLTGRLLFADVDTEDDLLREMLRLRDEMEADGVAAFEGLPSDLSQAAGDFLCGLLCFDEEKRLTAAQGLKHRWFTEEAAEDDLI</sequence>
<evidence type="ECO:0000256" key="8">
    <source>
        <dbReference type="ARBA" id="ARBA00049280"/>
    </source>
</evidence>
<dbReference type="Proteomes" id="UP001341281">
    <property type="component" value="Chromosome 02"/>
</dbReference>
<keyword evidence="4" id="KW-0808">Transferase</keyword>
<name>A0AAQ3WFE8_PASNO</name>